<dbReference type="InterPro" id="IPR020816">
    <property type="entry name" value="Histone-like_DNA-bd_CS"/>
</dbReference>
<evidence type="ECO:0000256" key="4">
    <source>
        <dbReference type="SAM" id="MobiDB-lite"/>
    </source>
</evidence>
<dbReference type="Proteomes" id="UP000662111">
    <property type="component" value="Unassembled WGS sequence"/>
</dbReference>
<feature type="compositionally biased region" description="Low complexity" evidence="4">
    <location>
        <begin position="112"/>
        <end position="136"/>
    </location>
</feature>
<reference evidence="6" key="1">
    <citation type="journal article" date="2019" name="Int. J. Syst. Evol. Microbiol.">
        <title>The Global Catalogue of Microorganisms (GCM) 10K type strain sequencing project: providing services to taxonomists for standard genome sequencing and annotation.</title>
        <authorList>
            <consortium name="The Broad Institute Genomics Platform"/>
            <consortium name="The Broad Institute Genome Sequencing Center for Infectious Disease"/>
            <person name="Wu L."/>
            <person name="Ma J."/>
        </authorList>
    </citation>
    <scope>NUCLEOTIDE SEQUENCE [LARGE SCALE GENOMIC DNA]</scope>
    <source>
        <strain evidence="6">CGMCC 1.5362</strain>
    </source>
</reference>
<feature type="compositionally biased region" description="Basic and acidic residues" evidence="4">
    <location>
        <begin position="259"/>
        <end position="274"/>
    </location>
</feature>
<accession>A0ABQ2F539</accession>
<proteinExistence type="inferred from homology"/>
<dbReference type="PRINTS" id="PR01727">
    <property type="entry name" value="DNABINDINGHU"/>
</dbReference>
<dbReference type="SMART" id="SM00411">
    <property type="entry name" value="BHL"/>
    <property type="match status" value="1"/>
</dbReference>
<dbReference type="InterPro" id="IPR010992">
    <property type="entry name" value="IHF-like_DNA-bd_dom_sf"/>
</dbReference>
<gene>
    <name evidence="5" type="primary">hupB</name>
    <name evidence="5" type="ORF">GCM10011509_09090</name>
</gene>
<feature type="region of interest" description="Disordered" evidence="4">
    <location>
        <begin position="103"/>
        <end position="289"/>
    </location>
</feature>
<feature type="region of interest" description="Disordered" evidence="4">
    <location>
        <begin position="52"/>
        <end position="77"/>
    </location>
</feature>
<organism evidence="5 6">
    <name type="scientific">Ornithinimicrobium pekingense</name>
    <dbReference type="NCBI Taxonomy" id="384677"/>
    <lineage>
        <taxon>Bacteria</taxon>
        <taxon>Bacillati</taxon>
        <taxon>Actinomycetota</taxon>
        <taxon>Actinomycetes</taxon>
        <taxon>Micrococcales</taxon>
        <taxon>Ornithinimicrobiaceae</taxon>
        <taxon>Ornithinimicrobium</taxon>
    </lineage>
</organism>
<dbReference type="PANTHER" id="PTHR33175:SF3">
    <property type="entry name" value="DNA-BINDING PROTEIN HU-BETA"/>
    <property type="match status" value="1"/>
</dbReference>
<evidence type="ECO:0000256" key="3">
    <source>
        <dbReference type="RuleBase" id="RU003939"/>
    </source>
</evidence>
<evidence type="ECO:0000313" key="6">
    <source>
        <dbReference type="Proteomes" id="UP000662111"/>
    </source>
</evidence>
<dbReference type="RefSeq" id="WP_022920588.1">
    <property type="nucleotide sequence ID" value="NZ_BMLB01000002.1"/>
</dbReference>
<comment type="similarity">
    <text evidence="3">Belongs to the bacterial histone-like protein family.</text>
</comment>
<dbReference type="SUPFAM" id="SSF47729">
    <property type="entry name" value="IHF-like DNA-binding proteins"/>
    <property type="match status" value="1"/>
</dbReference>
<evidence type="ECO:0000256" key="2">
    <source>
        <dbReference type="ARBA" id="ARBA00023125"/>
    </source>
</evidence>
<dbReference type="Pfam" id="PF00216">
    <property type="entry name" value="Bac_DNA_binding"/>
    <property type="match status" value="1"/>
</dbReference>
<dbReference type="EMBL" id="BMLB01000002">
    <property type="protein sequence ID" value="GGK62831.1"/>
    <property type="molecule type" value="Genomic_DNA"/>
</dbReference>
<feature type="compositionally biased region" description="Low complexity" evidence="4">
    <location>
        <begin position="170"/>
        <end position="190"/>
    </location>
</feature>
<dbReference type="InterPro" id="IPR000119">
    <property type="entry name" value="Hist_DNA-bd"/>
</dbReference>
<keyword evidence="6" id="KW-1185">Reference proteome</keyword>
<evidence type="ECO:0000313" key="5">
    <source>
        <dbReference type="EMBL" id="GGK62831.1"/>
    </source>
</evidence>
<dbReference type="PROSITE" id="PS00045">
    <property type="entry name" value="HISTONE_LIKE"/>
    <property type="match status" value="1"/>
</dbReference>
<keyword evidence="2 5" id="KW-0238">DNA-binding</keyword>
<evidence type="ECO:0000256" key="1">
    <source>
        <dbReference type="ARBA" id="ARBA00023067"/>
    </source>
</evidence>
<name>A0ABQ2F539_9MICO</name>
<dbReference type="GO" id="GO:0003677">
    <property type="term" value="F:DNA binding"/>
    <property type="evidence" value="ECO:0007669"/>
    <property type="project" value="UniProtKB-KW"/>
</dbReference>
<keyword evidence="1" id="KW-0226">DNA condensation</keyword>
<dbReference type="PANTHER" id="PTHR33175">
    <property type="entry name" value="DNA-BINDING PROTEIN HU"/>
    <property type="match status" value="1"/>
</dbReference>
<protein>
    <submittedName>
        <fullName evidence="5">DNA-binding protein HU-beta</fullName>
    </submittedName>
</protein>
<feature type="compositionally biased region" description="Basic residues" evidence="4">
    <location>
        <begin position="243"/>
        <end position="258"/>
    </location>
</feature>
<sequence>MNKNDLIDALAPRMGGRAAAALAVEALVDVVLRQVAGGGSVSITGFGTFEPVDRAPRTGRNPHTGEAVPIPATTTPRFRPGSYFRTVVADPTLLPSEGLAGARVGTADEEASGSGSRADASGRGAADGAPAPGAPATIRRPSGRVGGRPAGARTSGRQAEERARARRRTGTPATVRAEQPGPAAATPAAEPAREPGSAGRLSIGGEQITREMITAKKAQLARAKHDEDTPRHGAGAEGASAGRSKKGKGKKGKGKGKNGKGEKKGAKATGEKGTKAGGTKGRGKKGRTS</sequence>
<dbReference type="CDD" id="cd13831">
    <property type="entry name" value="HU"/>
    <property type="match status" value="1"/>
</dbReference>
<comment type="caution">
    <text evidence="5">The sequence shown here is derived from an EMBL/GenBank/DDBJ whole genome shotgun (WGS) entry which is preliminary data.</text>
</comment>
<dbReference type="Gene3D" id="4.10.520.10">
    <property type="entry name" value="IHF-like DNA-binding proteins"/>
    <property type="match status" value="1"/>
</dbReference>